<protein>
    <recommendedName>
        <fullName evidence="2">DUF7580 domain-containing protein</fullName>
    </recommendedName>
</protein>
<evidence type="ECO:0000313" key="4">
    <source>
        <dbReference type="Proteomes" id="UP000775872"/>
    </source>
</evidence>
<evidence type="ECO:0000259" key="2">
    <source>
        <dbReference type="Pfam" id="PF24476"/>
    </source>
</evidence>
<dbReference type="Pfam" id="PF24476">
    <property type="entry name" value="DUF7580"/>
    <property type="match status" value="1"/>
</dbReference>
<dbReference type="OrthoDB" id="5331891at2759"/>
<sequence length="597" mass="67946">MSAELVVGIVPLVALAIKAYRDVSSKIKTYRHYSKMIRHIGKKFKAQRRIFENECELILRHCLDDDATVEAMISNLQHEGWDKNELELEQNNRNITEKNHDNCVEQIKDIVEAVQQLETQLDYFSIAKSKQKESESFKDTLKRVEDGLKFTFNKSSYELTLNELRSSNNDLRCLREQITELSKSAPKKIRDLKRSLFEPVNEWADIRLASMALHQALMRVWSCTQSSHNRHVLHLFLEADKQGSEIRMNIAVLAHGIAGYGLVHSTRLQVRSQHAAASSNINTLSHRTPSPERIEEKPRKRVKVVRFSEPCPMLLSDFQPNKILSPFIVDAAKDLRRSKDICTELATKVKPASADVSHQYVGHLDAALGEKFRHEFYSMCLQTTVNPAIDGSRIIRMDSLINETSCFSRIDKLRIARSLVSAVLKFHETPWLGEAWQLRDLSFFYQNDDVEKSLQTLHLRAEIVRAGTEITINTSMNNLDPLTPPASLLSQATKDERLLYGINNMVLHCLGVALIQIDQGMKLEPEDVLLARKKARFSSSFGRKYRNIVDKCLRCDFGYGTDLGQPRLQKAVYETVVGSIDSLIAALQVLELGDDEG</sequence>
<dbReference type="Proteomes" id="UP000775872">
    <property type="component" value="Unassembled WGS sequence"/>
</dbReference>
<dbReference type="PANTHER" id="PTHR35186:SF4">
    <property type="entry name" value="PRION-INHIBITION AND PROPAGATION HELO DOMAIN-CONTAINING PROTEIN"/>
    <property type="match status" value="1"/>
</dbReference>
<proteinExistence type="predicted"/>
<evidence type="ECO:0000313" key="3">
    <source>
        <dbReference type="EMBL" id="CAH0045314.1"/>
    </source>
</evidence>
<gene>
    <name evidence="3" type="ORF">CSOL1703_00011061</name>
</gene>
<accession>A0A9N9YY98</accession>
<organism evidence="3 4">
    <name type="scientific">Clonostachys solani</name>
    <dbReference type="NCBI Taxonomy" id="160281"/>
    <lineage>
        <taxon>Eukaryota</taxon>
        <taxon>Fungi</taxon>
        <taxon>Dikarya</taxon>
        <taxon>Ascomycota</taxon>
        <taxon>Pezizomycotina</taxon>
        <taxon>Sordariomycetes</taxon>
        <taxon>Hypocreomycetidae</taxon>
        <taxon>Hypocreales</taxon>
        <taxon>Bionectriaceae</taxon>
        <taxon>Clonostachys</taxon>
    </lineage>
</organism>
<keyword evidence="4" id="KW-1185">Reference proteome</keyword>
<evidence type="ECO:0000256" key="1">
    <source>
        <dbReference type="SAM" id="Coils"/>
    </source>
</evidence>
<comment type="caution">
    <text evidence="3">The sequence shown here is derived from an EMBL/GenBank/DDBJ whole genome shotgun (WGS) entry which is preliminary data.</text>
</comment>
<reference evidence="3" key="1">
    <citation type="submission" date="2021-10" db="EMBL/GenBank/DDBJ databases">
        <authorList>
            <person name="Piombo E."/>
        </authorList>
    </citation>
    <scope>NUCLEOTIDE SEQUENCE</scope>
</reference>
<feature type="domain" description="DUF7580" evidence="2">
    <location>
        <begin position="405"/>
        <end position="582"/>
    </location>
</feature>
<dbReference type="AlphaFoldDB" id="A0A9N9YY98"/>
<feature type="coiled-coil region" evidence="1">
    <location>
        <begin position="157"/>
        <end position="184"/>
    </location>
</feature>
<name>A0A9N9YY98_9HYPO</name>
<dbReference type="InterPro" id="IPR056002">
    <property type="entry name" value="DUF7580"/>
</dbReference>
<keyword evidence="1" id="KW-0175">Coiled coil</keyword>
<dbReference type="EMBL" id="CABFOC020000011">
    <property type="protein sequence ID" value="CAH0045314.1"/>
    <property type="molecule type" value="Genomic_DNA"/>
</dbReference>
<dbReference type="PANTHER" id="PTHR35186">
    <property type="entry name" value="ANK_REP_REGION DOMAIN-CONTAINING PROTEIN"/>
    <property type="match status" value="1"/>
</dbReference>